<accession>A0A914RTW4</accession>
<dbReference type="InterPro" id="IPR001128">
    <property type="entry name" value="Cyt_P450"/>
</dbReference>
<keyword evidence="2" id="KW-0503">Monooxygenase</keyword>
<dbReference type="Gene3D" id="1.10.630.10">
    <property type="entry name" value="Cytochrome P450"/>
    <property type="match status" value="1"/>
</dbReference>
<comment type="similarity">
    <text evidence="1">Belongs to the cytochrome P450 family.</text>
</comment>
<dbReference type="InterPro" id="IPR036396">
    <property type="entry name" value="Cyt_P450_sf"/>
</dbReference>
<dbReference type="Pfam" id="PF00067">
    <property type="entry name" value="p450"/>
    <property type="match status" value="1"/>
</dbReference>
<name>A0A914RTW4_PAREQ</name>
<protein>
    <submittedName>
        <fullName evidence="4">Uncharacterized protein</fullName>
    </submittedName>
</protein>
<dbReference type="AlphaFoldDB" id="A0A914RTW4"/>
<organism evidence="3 4">
    <name type="scientific">Parascaris equorum</name>
    <name type="common">Equine roundworm</name>
    <dbReference type="NCBI Taxonomy" id="6256"/>
    <lineage>
        <taxon>Eukaryota</taxon>
        <taxon>Metazoa</taxon>
        <taxon>Ecdysozoa</taxon>
        <taxon>Nematoda</taxon>
        <taxon>Chromadorea</taxon>
        <taxon>Rhabditida</taxon>
        <taxon>Spirurina</taxon>
        <taxon>Ascaridomorpha</taxon>
        <taxon>Ascaridoidea</taxon>
        <taxon>Ascarididae</taxon>
        <taxon>Parascaris</taxon>
    </lineage>
</organism>
<evidence type="ECO:0000313" key="3">
    <source>
        <dbReference type="Proteomes" id="UP000887564"/>
    </source>
</evidence>
<dbReference type="SUPFAM" id="SSF48264">
    <property type="entry name" value="Cytochrome P450"/>
    <property type="match status" value="1"/>
</dbReference>
<dbReference type="GO" id="GO:0020037">
    <property type="term" value="F:heme binding"/>
    <property type="evidence" value="ECO:0007669"/>
    <property type="project" value="InterPro"/>
</dbReference>
<keyword evidence="2" id="KW-0560">Oxidoreductase</keyword>
<sequence length="77" mass="8977">MPTFATDPRTFGSGAVMTFWVGPFPLVMVNEPDAMKKYFVRNSDIFSNRWRNYVTDTFMGKQRQCKRYQTLVRTAVA</sequence>
<evidence type="ECO:0000256" key="1">
    <source>
        <dbReference type="ARBA" id="ARBA00010617"/>
    </source>
</evidence>
<evidence type="ECO:0000313" key="4">
    <source>
        <dbReference type="WBParaSite" id="PEQ_0000976301-mRNA-1"/>
    </source>
</evidence>
<evidence type="ECO:0000256" key="2">
    <source>
        <dbReference type="ARBA" id="ARBA00023033"/>
    </source>
</evidence>
<proteinExistence type="inferred from homology"/>
<dbReference type="WBParaSite" id="PEQ_0000976301-mRNA-1">
    <property type="protein sequence ID" value="PEQ_0000976301-mRNA-1"/>
    <property type="gene ID" value="PEQ_0000976301"/>
</dbReference>
<dbReference type="GO" id="GO:0005506">
    <property type="term" value="F:iron ion binding"/>
    <property type="evidence" value="ECO:0007669"/>
    <property type="project" value="InterPro"/>
</dbReference>
<dbReference type="Proteomes" id="UP000887564">
    <property type="component" value="Unplaced"/>
</dbReference>
<reference evidence="4" key="1">
    <citation type="submission" date="2022-11" db="UniProtKB">
        <authorList>
            <consortium name="WormBaseParasite"/>
        </authorList>
    </citation>
    <scope>IDENTIFICATION</scope>
</reference>
<keyword evidence="3" id="KW-1185">Reference proteome</keyword>
<dbReference type="GO" id="GO:0016705">
    <property type="term" value="F:oxidoreductase activity, acting on paired donors, with incorporation or reduction of molecular oxygen"/>
    <property type="evidence" value="ECO:0007669"/>
    <property type="project" value="InterPro"/>
</dbReference>
<dbReference type="GO" id="GO:0004497">
    <property type="term" value="F:monooxygenase activity"/>
    <property type="evidence" value="ECO:0007669"/>
    <property type="project" value="UniProtKB-KW"/>
</dbReference>